<organism evidence="8 9">
    <name type="scientific">Solemya velesiana gill symbiont</name>
    <dbReference type="NCBI Taxonomy" id="1918948"/>
    <lineage>
        <taxon>Bacteria</taxon>
        <taxon>Pseudomonadati</taxon>
        <taxon>Pseudomonadota</taxon>
        <taxon>Gammaproteobacteria</taxon>
        <taxon>sulfur-oxidizing symbionts</taxon>
    </lineage>
</organism>
<evidence type="ECO:0000256" key="7">
    <source>
        <dbReference type="HAMAP-Rule" id="MF_00090"/>
    </source>
</evidence>
<dbReference type="GO" id="GO:0030091">
    <property type="term" value="P:protein repair"/>
    <property type="evidence" value="ECO:0007669"/>
    <property type="project" value="UniProtKB-UniRule"/>
</dbReference>
<dbReference type="PANTHER" id="PTHR11579:SF0">
    <property type="entry name" value="PROTEIN-L-ISOASPARTATE(D-ASPARTATE) O-METHYLTRANSFERASE"/>
    <property type="match status" value="1"/>
</dbReference>
<dbReference type="FunFam" id="3.40.50.150:FF:000010">
    <property type="entry name" value="Protein-L-isoaspartate O-methyltransferase"/>
    <property type="match status" value="1"/>
</dbReference>
<evidence type="ECO:0000313" key="8">
    <source>
        <dbReference type="EMBL" id="OOZ36258.1"/>
    </source>
</evidence>
<sequence length="220" mass="24514">MNSSVHRGIGMTSQRTRERLMQRLKDEGIRSRTVLGTIRNTPRHIFVDEALASRAYEDTALPIGHGQTISQPYIVARMTEVLLEDGPLETVLEVGTGSGYQTAVLAQLVKRVYSVERISALQRLARMRFQEMNLRNIRLRHTDGGMGLLEYAPFDGIIVTAAPEGIPRALVEQLRPGGRMVLPIGTRQEQVLVKVIRTESGYEKEILEQVAFVPLLGGVL</sequence>
<comment type="catalytic activity">
    <reaction evidence="7">
        <text>[protein]-L-isoaspartate + S-adenosyl-L-methionine = [protein]-L-isoaspartate alpha-methyl ester + S-adenosyl-L-homocysteine</text>
        <dbReference type="Rhea" id="RHEA:12705"/>
        <dbReference type="Rhea" id="RHEA-COMP:12143"/>
        <dbReference type="Rhea" id="RHEA-COMP:12144"/>
        <dbReference type="ChEBI" id="CHEBI:57856"/>
        <dbReference type="ChEBI" id="CHEBI:59789"/>
        <dbReference type="ChEBI" id="CHEBI:90596"/>
        <dbReference type="ChEBI" id="CHEBI:90598"/>
        <dbReference type="EC" id="2.1.1.77"/>
    </reaction>
</comment>
<dbReference type="NCBIfam" id="NF001453">
    <property type="entry name" value="PRK00312.1"/>
    <property type="match status" value="1"/>
</dbReference>
<reference evidence="8 9" key="1">
    <citation type="submission" date="2016-11" db="EMBL/GenBank/DDBJ databases">
        <title>Mixed transmission modes and dynamic genome evolution in an obligate animal-bacterial symbiosis.</title>
        <authorList>
            <person name="Russell S.L."/>
            <person name="Corbett-Detig R.B."/>
            <person name="Cavanaugh C.M."/>
        </authorList>
    </citation>
    <scope>NUCLEOTIDE SEQUENCE [LARGE SCALE GENOMIC DNA]</scope>
    <source>
        <strain evidence="8">Se-Cadez</strain>
    </source>
</reference>
<comment type="function">
    <text evidence="7">Catalyzes the methyl esterification of L-isoaspartyl residues in peptides and proteins that result from spontaneous decomposition of normal L-aspartyl and L-asparaginyl residues. It plays a role in the repair and/or degradation of damaged proteins.</text>
</comment>
<feature type="active site" evidence="7">
    <location>
        <position position="70"/>
    </location>
</feature>
<dbReference type="CDD" id="cd02440">
    <property type="entry name" value="AdoMet_MTases"/>
    <property type="match status" value="1"/>
</dbReference>
<keyword evidence="4 7" id="KW-0489">Methyltransferase</keyword>
<evidence type="ECO:0000256" key="3">
    <source>
        <dbReference type="ARBA" id="ARBA00022490"/>
    </source>
</evidence>
<dbReference type="GO" id="GO:0005737">
    <property type="term" value="C:cytoplasm"/>
    <property type="evidence" value="ECO:0007669"/>
    <property type="project" value="UniProtKB-SubCell"/>
</dbReference>
<dbReference type="EMBL" id="MPRJ01000047">
    <property type="protein sequence ID" value="OOZ36258.1"/>
    <property type="molecule type" value="Genomic_DNA"/>
</dbReference>
<dbReference type="PANTHER" id="PTHR11579">
    <property type="entry name" value="PROTEIN-L-ISOASPARTATE O-METHYLTRANSFERASE"/>
    <property type="match status" value="1"/>
</dbReference>
<dbReference type="OrthoDB" id="9810066at2"/>
<keyword evidence="9" id="KW-1185">Reference proteome</keyword>
<dbReference type="HAMAP" id="MF_00090">
    <property type="entry name" value="PIMT"/>
    <property type="match status" value="1"/>
</dbReference>
<keyword evidence="3 7" id="KW-0963">Cytoplasm</keyword>
<accession>A0A1T2KTS0</accession>
<name>A0A1T2KTS0_9GAMM</name>
<dbReference type="Pfam" id="PF01135">
    <property type="entry name" value="PCMT"/>
    <property type="match status" value="1"/>
</dbReference>
<protein>
    <recommendedName>
        <fullName evidence="7">Protein-L-isoaspartate O-methyltransferase</fullName>
        <ecNumber evidence="7">2.1.1.77</ecNumber>
    </recommendedName>
    <alternativeName>
        <fullName evidence="7">L-isoaspartyl protein carboxyl methyltransferase</fullName>
    </alternativeName>
    <alternativeName>
        <fullName evidence="7">Protein L-isoaspartyl methyltransferase</fullName>
    </alternativeName>
    <alternativeName>
        <fullName evidence="7">Protein-beta-aspartate methyltransferase</fullName>
        <shortName evidence="7">PIMT</shortName>
    </alternativeName>
</protein>
<evidence type="ECO:0000256" key="1">
    <source>
        <dbReference type="ARBA" id="ARBA00004496"/>
    </source>
</evidence>
<dbReference type="RefSeq" id="WP_078487422.1">
    <property type="nucleotide sequence ID" value="NZ_MPRJ01000047.1"/>
</dbReference>
<comment type="caution">
    <text evidence="8">The sequence shown here is derived from an EMBL/GenBank/DDBJ whole genome shotgun (WGS) entry which is preliminary data.</text>
</comment>
<evidence type="ECO:0000256" key="2">
    <source>
        <dbReference type="ARBA" id="ARBA00005369"/>
    </source>
</evidence>
<keyword evidence="5 7" id="KW-0808">Transferase</keyword>
<dbReference type="NCBIfam" id="TIGR00080">
    <property type="entry name" value="pimt"/>
    <property type="match status" value="1"/>
</dbReference>
<evidence type="ECO:0000256" key="6">
    <source>
        <dbReference type="ARBA" id="ARBA00022691"/>
    </source>
</evidence>
<dbReference type="GO" id="GO:0004719">
    <property type="term" value="F:protein-L-isoaspartate (D-aspartate) O-methyltransferase activity"/>
    <property type="evidence" value="ECO:0007669"/>
    <property type="project" value="UniProtKB-UniRule"/>
</dbReference>
<dbReference type="Proteomes" id="UP000190896">
    <property type="component" value="Unassembled WGS sequence"/>
</dbReference>
<evidence type="ECO:0000256" key="5">
    <source>
        <dbReference type="ARBA" id="ARBA00022679"/>
    </source>
</evidence>
<comment type="subcellular location">
    <subcellularLocation>
        <location evidence="1 7">Cytoplasm</location>
    </subcellularLocation>
</comment>
<dbReference type="GO" id="GO:0032259">
    <property type="term" value="P:methylation"/>
    <property type="evidence" value="ECO:0007669"/>
    <property type="project" value="UniProtKB-KW"/>
</dbReference>
<comment type="similarity">
    <text evidence="2 7">Belongs to the methyltransferase superfamily. L-isoaspartyl/D-aspartyl protein methyltransferase family.</text>
</comment>
<dbReference type="InterPro" id="IPR000682">
    <property type="entry name" value="PCMT"/>
</dbReference>
<dbReference type="EC" id="2.1.1.77" evidence="7"/>
<dbReference type="InterPro" id="IPR029063">
    <property type="entry name" value="SAM-dependent_MTases_sf"/>
</dbReference>
<dbReference type="AlphaFoldDB" id="A0A1T2KTS0"/>
<dbReference type="Gene3D" id="3.40.50.150">
    <property type="entry name" value="Vaccinia Virus protein VP39"/>
    <property type="match status" value="1"/>
</dbReference>
<keyword evidence="6 7" id="KW-0949">S-adenosyl-L-methionine</keyword>
<evidence type="ECO:0000313" key="9">
    <source>
        <dbReference type="Proteomes" id="UP000190896"/>
    </source>
</evidence>
<evidence type="ECO:0000256" key="4">
    <source>
        <dbReference type="ARBA" id="ARBA00022603"/>
    </source>
</evidence>
<dbReference type="SUPFAM" id="SSF53335">
    <property type="entry name" value="S-adenosyl-L-methionine-dependent methyltransferases"/>
    <property type="match status" value="1"/>
</dbReference>
<gene>
    <name evidence="7" type="primary">pcm</name>
    <name evidence="8" type="ORF">BOW51_08000</name>
</gene>
<proteinExistence type="inferred from homology"/>